<feature type="compositionally biased region" description="Low complexity" evidence="2">
    <location>
        <begin position="1474"/>
        <end position="1488"/>
    </location>
</feature>
<feature type="compositionally biased region" description="Low complexity" evidence="2">
    <location>
        <begin position="1330"/>
        <end position="1340"/>
    </location>
</feature>
<feature type="region of interest" description="Disordered" evidence="2">
    <location>
        <begin position="907"/>
        <end position="1015"/>
    </location>
</feature>
<organism evidence="4 5">
    <name type="scientific">Lucilia cuprina</name>
    <name type="common">Green bottle fly</name>
    <name type="synonym">Australian sheep blowfly</name>
    <dbReference type="NCBI Taxonomy" id="7375"/>
    <lineage>
        <taxon>Eukaryota</taxon>
        <taxon>Metazoa</taxon>
        <taxon>Ecdysozoa</taxon>
        <taxon>Arthropoda</taxon>
        <taxon>Hexapoda</taxon>
        <taxon>Insecta</taxon>
        <taxon>Pterygota</taxon>
        <taxon>Neoptera</taxon>
        <taxon>Endopterygota</taxon>
        <taxon>Diptera</taxon>
        <taxon>Brachycera</taxon>
        <taxon>Muscomorpha</taxon>
        <taxon>Oestroidea</taxon>
        <taxon>Calliphoridae</taxon>
        <taxon>Luciliinae</taxon>
        <taxon>Lucilia</taxon>
    </lineage>
</organism>
<feature type="compositionally biased region" description="Low complexity" evidence="2">
    <location>
        <begin position="731"/>
        <end position="745"/>
    </location>
</feature>
<accession>A0A0L0CBD7</accession>
<dbReference type="STRING" id="7375.A0A0L0CBD7"/>
<feature type="region of interest" description="Disordered" evidence="2">
    <location>
        <begin position="84"/>
        <end position="109"/>
    </location>
</feature>
<reference evidence="4 5" key="1">
    <citation type="journal article" date="2015" name="Nat. Commun.">
        <title>Lucilia cuprina genome unlocks parasitic fly biology to underpin future interventions.</title>
        <authorList>
            <person name="Anstead C.A."/>
            <person name="Korhonen P.K."/>
            <person name="Young N.D."/>
            <person name="Hall R.S."/>
            <person name="Jex A.R."/>
            <person name="Murali S.C."/>
            <person name="Hughes D.S."/>
            <person name="Lee S.F."/>
            <person name="Perry T."/>
            <person name="Stroehlein A.J."/>
            <person name="Ansell B.R."/>
            <person name="Breugelmans B."/>
            <person name="Hofmann A."/>
            <person name="Qu J."/>
            <person name="Dugan S."/>
            <person name="Lee S.L."/>
            <person name="Chao H."/>
            <person name="Dinh H."/>
            <person name="Han Y."/>
            <person name="Doddapaneni H.V."/>
            <person name="Worley K.C."/>
            <person name="Muzny D.M."/>
            <person name="Ioannidis P."/>
            <person name="Waterhouse R.M."/>
            <person name="Zdobnov E.M."/>
            <person name="James P.J."/>
            <person name="Bagnall N.H."/>
            <person name="Kotze A.C."/>
            <person name="Gibbs R.A."/>
            <person name="Richards S."/>
            <person name="Batterham P."/>
            <person name="Gasser R.B."/>
        </authorList>
    </citation>
    <scope>NUCLEOTIDE SEQUENCE [LARGE SCALE GENOMIC DNA]</scope>
    <source>
        <strain evidence="4 5">LS</strain>
        <tissue evidence="4">Full body</tissue>
    </source>
</reference>
<dbReference type="PANTHER" id="PTHR13199:SF11">
    <property type="entry name" value="PROTEIN ATOSSA"/>
    <property type="match status" value="1"/>
</dbReference>
<dbReference type="SMART" id="SM01177">
    <property type="entry name" value="DUF4210"/>
    <property type="match status" value="1"/>
</dbReference>
<feature type="compositionally biased region" description="Polar residues" evidence="2">
    <location>
        <begin position="1489"/>
        <end position="1506"/>
    </location>
</feature>
<feature type="region of interest" description="Disordered" evidence="2">
    <location>
        <begin position="1298"/>
        <end position="1340"/>
    </location>
</feature>
<feature type="region of interest" description="Disordered" evidence="2">
    <location>
        <begin position="723"/>
        <end position="745"/>
    </location>
</feature>
<dbReference type="Pfam" id="PF13889">
    <property type="entry name" value="Chromosome_seg"/>
    <property type="match status" value="1"/>
</dbReference>
<dbReference type="PANTHER" id="PTHR13199">
    <property type="entry name" value="GH03947P"/>
    <property type="match status" value="1"/>
</dbReference>
<gene>
    <name evidence="4" type="ORF">FF38_11576</name>
</gene>
<feature type="region of interest" description="Disordered" evidence="2">
    <location>
        <begin position="1396"/>
        <end position="1421"/>
    </location>
</feature>
<feature type="region of interest" description="Disordered" evidence="2">
    <location>
        <begin position="156"/>
        <end position="186"/>
    </location>
</feature>
<feature type="compositionally biased region" description="Low complexity" evidence="2">
    <location>
        <begin position="423"/>
        <end position="448"/>
    </location>
</feature>
<comment type="similarity">
    <text evidence="1">Belongs to the ATOS family.</text>
</comment>
<dbReference type="OrthoDB" id="8625101at2759"/>
<feature type="compositionally biased region" description="Low complexity" evidence="2">
    <location>
        <begin position="1365"/>
        <end position="1375"/>
    </location>
</feature>
<feature type="compositionally biased region" description="Polar residues" evidence="2">
    <location>
        <begin position="376"/>
        <end position="407"/>
    </location>
</feature>
<feature type="compositionally biased region" description="Low complexity" evidence="2">
    <location>
        <begin position="326"/>
        <end position="339"/>
    </location>
</feature>
<feature type="region of interest" description="Disordered" evidence="2">
    <location>
        <begin position="1474"/>
        <end position="1506"/>
    </location>
</feature>
<evidence type="ECO:0000256" key="2">
    <source>
        <dbReference type="SAM" id="MobiDB-lite"/>
    </source>
</evidence>
<feature type="region of interest" description="Disordered" evidence="2">
    <location>
        <begin position="1363"/>
        <end position="1384"/>
    </location>
</feature>
<feature type="region of interest" description="Disordered" evidence="2">
    <location>
        <begin position="1"/>
        <end position="20"/>
    </location>
</feature>
<feature type="compositionally biased region" description="Polar residues" evidence="2">
    <location>
        <begin position="977"/>
        <end position="1005"/>
    </location>
</feature>
<dbReference type="OMA" id="KQAAFYK"/>
<feature type="compositionally biased region" description="Low complexity" evidence="2">
    <location>
        <begin position="360"/>
        <end position="369"/>
    </location>
</feature>
<feature type="compositionally biased region" description="Polar residues" evidence="2">
    <location>
        <begin position="1400"/>
        <end position="1415"/>
    </location>
</feature>
<dbReference type="InterPro" id="IPR051506">
    <property type="entry name" value="ATOS_Transcription_Regulators"/>
</dbReference>
<feature type="compositionally biased region" description="Basic residues" evidence="2">
    <location>
        <begin position="1092"/>
        <end position="1101"/>
    </location>
</feature>
<protein>
    <recommendedName>
        <fullName evidence="3">Atos-like conserved domain-containing protein</fullName>
    </recommendedName>
</protein>
<feature type="compositionally biased region" description="Polar residues" evidence="2">
    <location>
        <begin position="1188"/>
        <end position="1206"/>
    </location>
</feature>
<dbReference type="Proteomes" id="UP000037069">
    <property type="component" value="Unassembled WGS sequence"/>
</dbReference>
<feature type="compositionally biased region" description="Acidic residues" evidence="2">
    <location>
        <begin position="941"/>
        <end position="964"/>
    </location>
</feature>
<proteinExistence type="inferred from homology"/>
<feature type="compositionally biased region" description="Polar residues" evidence="2">
    <location>
        <begin position="292"/>
        <end position="325"/>
    </location>
</feature>
<feature type="compositionally biased region" description="Low complexity" evidence="2">
    <location>
        <begin position="1114"/>
        <end position="1153"/>
    </location>
</feature>
<feature type="region of interest" description="Disordered" evidence="2">
    <location>
        <begin position="423"/>
        <end position="457"/>
    </location>
</feature>
<evidence type="ECO:0000259" key="3">
    <source>
        <dbReference type="SMART" id="SM01177"/>
    </source>
</evidence>
<evidence type="ECO:0000313" key="4">
    <source>
        <dbReference type="EMBL" id="KNC29535.1"/>
    </source>
</evidence>
<dbReference type="InterPro" id="IPR033473">
    <property type="entry name" value="Atos-like_C"/>
</dbReference>
<feature type="compositionally biased region" description="Low complexity" evidence="2">
    <location>
        <begin position="1719"/>
        <end position="1743"/>
    </location>
</feature>
<sequence length="1838" mass="198405">MIPTTATSSSPPIASVGSIGNQLNNSPPIAGSANVSNGTSAAAAGTGQGNISAFLGIASLILEGRALAEDEYAIQTTRNELKTSLGANTGDCGRQSPKPSTSRAAFGENLGNSMGPIATSSFSIDLANYLGRKSSNSPDSTTSSFLRDYYSSSSESASSSVESNHSRWSQKLSQLRQESPSAHHHVLAARQRVAVECPRGSDAEYVALSINTDHHGTHEDRRGGDFEIIRRMSINQMNFYNSPNSMGGGGGGGVGGVVGLGGGGSGGSTENFMCSLQSLASNTCLRVGNPLLVNNTSPPRYSNNRQISSSSPRFSTPTQHQQLDISTGSASSSSSSNTSGVGGAISANSWHNSSTPHLANSGSNSSSNNKEYLLRKTSTTTQRMAIPSAQTASNNKTINSSTPNQNLHSNIFSRNSLIIPSVTTTNSNSGTVTTTPSAMTTSPSSIASRQNQTYPQQGPHCDQFLKKMGLAKGDASETEEHHCDMSYVNITCTRWRAYCIKMENILARGEPICIEVYLGPVGNKILLEQWIITQKEKQPPPTMTLPSLCSAIRSQLYFSQISAWCDLIKKSDKTIYETGRVIYTTPQQTTTSAAGDLATTTTANNAITTAPTATSTTSMLQHPTALTPSLNSGNIGNVIGVGGGGGGVVGITVGVGSVKKRPSAPRLNIFYRIKQYDSTACFNSKPNVHNFPNVNITENCSVSVCLKSLPRITGGIPKVGTLTATQQQHNPTTTTSGLTAATTATPPVNSATPTCFAAKNKTKAATAKATTTATVAAASATTLTTNANNKSTILIMNCDNNLKEHQQQKQLTASASSSLCSSFAVNGKNCKISAGQQQDFQDADFEFDDQHIDLCAGGDSSTISCGGSASASVGDCDSSNSSFSTNNCGNLSHREKQLLKYRKRMLKRDKKQQLRKNNENISATNQKQQETDNINNKMEQGEDDDDVDDEGDDRVGDVDDDDNDGNNSDTADRTENKCSINSLAAKGQRQQQLPNNHINSIPSTNQQQQQHHHQQVKMISTGTQTITNTCTACGFEKSMICLKCNPLIKVNSDEENMDAETSSASSLSSSDIIHTPRNNAELLLQAIQRTPKSNKKHKHKSKDSNQMAAIKQPTINCNSSNNIRISSNQNTSTMNGNGGNNNSSTSGNGVINGISSNLNNQVVGCQLCKRQKTQHHFNQPSGEELSSEDNNSFLNTSDKNINSLNEHTAAAGDDDADDGDGGDNETDGGKVLLGDCVDNVAIVMNAEHADDNNVRKMSTSERSCSDHEVMEEEYFETSTKLTPQIDRCSLNSKSYYAQIPRPSVNGSTDRIEYQQQRSCSTPPLQEQTENSSSNSNDTTNSSLMMMAQFKTPTPSEQYQNAIKNKMQQKQQQPQQPHKHTPKPNLLHIACNFNKNEEQPQKNSKQNDNNTPTTHNPLLLRRSLPKVNLTPIFCNPNSMLVVSSSPIPIGNGVCNGSGNSMKTKSADINITEASPTFSFESPSSPATPSLTVQKSNSAPTLPNSPSLSPRFIKASAIYKRRSRHLSDRSDRSSLGSDEQFSDEDIDSGMYSPFATSPVKLRTRLAAVFGRKPLLGNLEECLLQRRLVPKIEVMGFKLLLGASGGFCPTQLTIPAAAYFYELKGETLSTPYLCEIRLPRKGYTVPRCGTVQATLLNPMGTVVRMFVIPYDMRDMPSLHQTFIRQRILADSGMESNNVAKSNDGDQHFNVNEENTSMYVNNKQQQPEKPQSMEQQQQQGQQQQQQQRSPLSNNEHHLGHFISAENMKSLRYSIHLRFQTSRSGRLMLHTDIRLLISRRTDCDTAAAHAKGVLEAPNELITNTVMPTNPKYSARQDQTSSKI</sequence>
<feature type="compositionally biased region" description="Acidic residues" evidence="2">
    <location>
        <begin position="1212"/>
        <end position="1226"/>
    </location>
</feature>
<dbReference type="InterPro" id="IPR025261">
    <property type="entry name" value="Atos-like_cons_dom"/>
</dbReference>
<evidence type="ECO:0000313" key="5">
    <source>
        <dbReference type="Proteomes" id="UP000037069"/>
    </source>
</evidence>
<feature type="compositionally biased region" description="Polar residues" evidence="2">
    <location>
        <begin position="167"/>
        <end position="180"/>
    </location>
</feature>
<dbReference type="EMBL" id="JRES01000655">
    <property type="protein sequence ID" value="KNC29535.1"/>
    <property type="molecule type" value="Genomic_DNA"/>
</dbReference>
<feature type="region of interest" description="Disordered" evidence="2">
    <location>
        <begin position="1176"/>
        <end position="1230"/>
    </location>
</feature>
<keyword evidence="5" id="KW-1185">Reference proteome</keyword>
<feature type="region of interest" description="Disordered" evidence="2">
    <location>
        <begin position="1091"/>
        <end position="1153"/>
    </location>
</feature>
<name>A0A0L0CBD7_LUCCU</name>
<feature type="domain" description="Atos-like conserved" evidence="3">
    <location>
        <begin position="1572"/>
        <end position="1630"/>
    </location>
</feature>
<feature type="region of interest" description="Disordered" evidence="2">
    <location>
        <begin position="1718"/>
        <end position="1750"/>
    </location>
</feature>
<feature type="region of interest" description="Disordered" evidence="2">
    <location>
        <begin position="1522"/>
        <end position="1542"/>
    </location>
</feature>
<feature type="compositionally biased region" description="Low complexity" evidence="2">
    <location>
        <begin position="1"/>
        <end position="15"/>
    </location>
</feature>
<feature type="compositionally biased region" description="Polar residues" evidence="2">
    <location>
        <begin position="1304"/>
        <end position="1329"/>
    </location>
</feature>
<feature type="region of interest" description="Disordered" evidence="2">
    <location>
        <begin position="292"/>
        <end position="407"/>
    </location>
</feature>
<comment type="caution">
    <text evidence="4">The sequence shown here is derived from an EMBL/GenBank/DDBJ whole genome shotgun (WGS) entry which is preliminary data.</text>
</comment>
<feature type="compositionally biased region" description="Polar residues" evidence="2">
    <location>
        <begin position="346"/>
        <end position="358"/>
    </location>
</feature>
<feature type="compositionally biased region" description="Polar residues" evidence="2">
    <location>
        <begin position="919"/>
        <end position="938"/>
    </location>
</feature>
<evidence type="ECO:0000256" key="1">
    <source>
        <dbReference type="ARBA" id="ARBA00034497"/>
    </source>
</evidence>